<dbReference type="Proteomes" id="UP000050823">
    <property type="component" value="Unassembled WGS sequence"/>
</dbReference>
<dbReference type="InterPro" id="IPR038136">
    <property type="entry name" value="CofD-like_dom_sf"/>
</dbReference>
<reference evidence="4 5" key="1">
    <citation type="journal article" date="2015" name="Genome Announc.">
        <title>Expanding the biotechnology potential of lactobacilli through comparative genomics of 213 strains and associated genera.</title>
        <authorList>
            <person name="Sun Z."/>
            <person name="Harris H.M."/>
            <person name="McCann A."/>
            <person name="Guo C."/>
            <person name="Argimon S."/>
            <person name="Zhang W."/>
            <person name="Yang X."/>
            <person name="Jeffery I.B."/>
            <person name="Cooney J.C."/>
            <person name="Kagawa T.F."/>
            <person name="Liu W."/>
            <person name="Song Y."/>
            <person name="Salvetti E."/>
            <person name="Wrobel A."/>
            <person name="Rasinkangas P."/>
            <person name="Parkhill J."/>
            <person name="Rea M.C."/>
            <person name="O'Sullivan O."/>
            <person name="Ritari J."/>
            <person name="Douillard F.P."/>
            <person name="Paul Ross R."/>
            <person name="Yang R."/>
            <person name="Briner A.E."/>
            <person name="Felis G.E."/>
            <person name="de Vos W.M."/>
            <person name="Barrangou R."/>
            <person name="Klaenhammer T.R."/>
            <person name="Caufield P.W."/>
            <person name="Cui Y."/>
            <person name="Zhang H."/>
            <person name="O'Toole P.W."/>
        </authorList>
    </citation>
    <scope>NUCLEOTIDE SEQUENCE [LARGE SCALE GENOMIC DNA]</scope>
    <source>
        <strain evidence="4 5">DSM 20719</strain>
    </source>
</reference>
<dbReference type="InterPro" id="IPR018181">
    <property type="entry name" value="Heat_shock_70_CS"/>
</dbReference>
<organism evidence="4 5">
    <name type="scientific">Latilactobacillus graminis DSM 20719</name>
    <dbReference type="NCBI Taxonomy" id="1423752"/>
    <lineage>
        <taxon>Bacteria</taxon>
        <taxon>Bacillati</taxon>
        <taxon>Bacillota</taxon>
        <taxon>Bacilli</taxon>
        <taxon>Lactobacillales</taxon>
        <taxon>Lactobacillaceae</taxon>
        <taxon>Latilactobacillus</taxon>
    </lineage>
</organism>
<sequence>MTATNRIIRVIKGRRPKVVVIGGGTGLPVILKSLREQNADATAIVTVADDGGSSGVIRDYINVVPPGDIRNVLVALSDLPQLTLDIFQYRFKSHDAFFSGHAIGNLIIAALSEMESGIFDAVQRLSEMMAVDGHIYPAANVALSLNAEFKDGTQLTGESEISAARKKIKRVWVSKTDRSDPTAPEAVQQVIEAIMDADVVVLGPGSLFTSILPNLMIENLGAAVKQTKAEVIYICNIMTQKGETEHFSDADHVRVLNDHLGQNFVDTVLVNTERVPDNYLDHQKYDEILWPVEHDFDGLRALGCRVISDNFLQLKDHGVFHNGQKVASEIMNLAFQVNTAKRGE</sequence>
<evidence type="ECO:0000256" key="3">
    <source>
        <dbReference type="HAMAP-Rule" id="MF_00973"/>
    </source>
</evidence>
<dbReference type="Pfam" id="PF01933">
    <property type="entry name" value="CofD"/>
    <property type="match status" value="1"/>
</dbReference>
<dbReference type="CDD" id="cd07187">
    <property type="entry name" value="YvcK_like"/>
    <property type="match status" value="1"/>
</dbReference>
<comment type="function">
    <text evidence="3">Required for morphogenesis under gluconeogenic growth conditions.</text>
</comment>
<dbReference type="Gene3D" id="3.40.50.10680">
    <property type="entry name" value="CofD-like domains"/>
    <property type="match status" value="1"/>
</dbReference>
<keyword evidence="2 3" id="KW-0963">Cytoplasm</keyword>
<dbReference type="HAMAP" id="MF_00973">
    <property type="entry name" value="Gluconeogen_factor"/>
    <property type="match status" value="1"/>
</dbReference>
<dbReference type="AlphaFoldDB" id="A0AA89I186"/>
<dbReference type="GO" id="GO:0008360">
    <property type="term" value="P:regulation of cell shape"/>
    <property type="evidence" value="ECO:0007669"/>
    <property type="project" value="UniProtKB-UniRule"/>
</dbReference>
<dbReference type="NCBIfam" id="TIGR01826">
    <property type="entry name" value="CofD_related"/>
    <property type="match status" value="1"/>
</dbReference>
<comment type="similarity">
    <text evidence="1">Belongs to the heat shock protein 70 family.</text>
</comment>
<dbReference type="SUPFAM" id="SSF142338">
    <property type="entry name" value="CofD-like"/>
    <property type="match status" value="1"/>
</dbReference>
<evidence type="ECO:0000256" key="2">
    <source>
        <dbReference type="ARBA" id="ARBA00022490"/>
    </source>
</evidence>
<evidence type="ECO:0000256" key="1">
    <source>
        <dbReference type="ARBA" id="ARBA00007381"/>
    </source>
</evidence>
<dbReference type="PROSITE" id="PS01036">
    <property type="entry name" value="HSP70_3"/>
    <property type="match status" value="1"/>
</dbReference>
<dbReference type="GO" id="GO:0005737">
    <property type="term" value="C:cytoplasm"/>
    <property type="evidence" value="ECO:0007669"/>
    <property type="project" value="UniProtKB-SubCell"/>
</dbReference>
<dbReference type="EMBL" id="AYZB01000066">
    <property type="protein sequence ID" value="KRM20697.1"/>
    <property type="molecule type" value="Genomic_DNA"/>
</dbReference>
<dbReference type="PANTHER" id="PTHR30135">
    <property type="entry name" value="UNCHARACTERIZED PROTEIN YVCK-RELATED"/>
    <property type="match status" value="1"/>
</dbReference>
<dbReference type="InterPro" id="IPR010119">
    <property type="entry name" value="Gluconeogen_factor"/>
</dbReference>
<comment type="caution">
    <text evidence="4">The sequence shown here is derived from an EMBL/GenBank/DDBJ whole genome shotgun (WGS) entry which is preliminary data.</text>
</comment>
<dbReference type="PANTHER" id="PTHR30135:SF3">
    <property type="entry name" value="GLUCONEOGENESIS FACTOR-RELATED"/>
    <property type="match status" value="1"/>
</dbReference>
<dbReference type="RefSeq" id="WP_057908874.1">
    <property type="nucleotide sequence ID" value="NZ_AYZB01000066.1"/>
</dbReference>
<evidence type="ECO:0000313" key="5">
    <source>
        <dbReference type="Proteomes" id="UP000050823"/>
    </source>
</evidence>
<dbReference type="InterPro" id="IPR002882">
    <property type="entry name" value="CofD"/>
</dbReference>
<comment type="subcellular location">
    <subcellularLocation>
        <location evidence="3">Cytoplasm</location>
    </subcellularLocation>
</comment>
<proteinExistence type="inferred from homology"/>
<gene>
    <name evidence="4" type="ORF">FC90_GL000060</name>
</gene>
<evidence type="ECO:0000313" key="4">
    <source>
        <dbReference type="EMBL" id="KRM20697.1"/>
    </source>
</evidence>
<name>A0AA89I186_9LACO</name>
<dbReference type="GO" id="GO:0043743">
    <property type="term" value="F:LPPG:FO 2-phospho-L-lactate transferase activity"/>
    <property type="evidence" value="ECO:0007669"/>
    <property type="project" value="InterPro"/>
</dbReference>
<protein>
    <recommendedName>
        <fullName evidence="3">Putative gluconeogenesis factor</fullName>
    </recommendedName>
</protein>
<accession>A0AA89I186</accession>
<comment type="similarity">
    <text evidence="3">Belongs to the gluconeogenesis factor family.</text>
</comment>